<dbReference type="PANTHER" id="PTHR43537:SF45">
    <property type="entry name" value="GNTR FAMILY REGULATORY PROTEIN"/>
    <property type="match status" value="1"/>
</dbReference>
<sequence>MFAAREPSVKKVATTEDEGGLTSAAVRRPAAPAPAVRPPRRAATVASRIYRDLRGEIVSLKRKPGDAIAEKQIAETYGVSRTPVREAVLKLADEGLIEIFPQSGTFVSRIPLDALPEAFAIRKALEEATVRYAAARASRSQIAALRANLELQREMQETANYEGFHQADEAFHALIAEIAGYPGFWTLIQQTKVQIDRYRLLTLPVRGRIAEVIAEHTAILDAMAANDPAAAIKALDDHLDDLQISVADIRRDYPRYFTAPGDPI</sequence>
<evidence type="ECO:0000313" key="7">
    <source>
        <dbReference type="Proteomes" id="UP000605086"/>
    </source>
</evidence>
<dbReference type="SUPFAM" id="SSF46785">
    <property type="entry name" value="Winged helix' DNA-binding domain"/>
    <property type="match status" value="1"/>
</dbReference>
<dbReference type="Proteomes" id="UP000605086">
    <property type="component" value="Unassembled WGS sequence"/>
</dbReference>
<dbReference type="SUPFAM" id="SSF48008">
    <property type="entry name" value="GntR ligand-binding domain-like"/>
    <property type="match status" value="1"/>
</dbReference>
<dbReference type="InterPro" id="IPR008920">
    <property type="entry name" value="TF_FadR/GntR_C"/>
</dbReference>
<evidence type="ECO:0000256" key="2">
    <source>
        <dbReference type="ARBA" id="ARBA00023125"/>
    </source>
</evidence>
<reference evidence="6 7" key="1">
    <citation type="submission" date="2019-10" db="EMBL/GenBank/DDBJ databases">
        <title>Genome sequence of Azospirillum melinis.</title>
        <authorList>
            <person name="Ambrosini A."/>
            <person name="Sant'Anna F.H."/>
            <person name="Cassan F.D."/>
            <person name="Souza E.M."/>
            <person name="Passaglia L.M.P."/>
        </authorList>
    </citation>
    <scope>NUCLEOTIDE SEQUENCE [LARGE SCALE GENOMIC DNA]</scope>
    <source>
        <strain evidence="6 7">TMCY0552</strain>
    </source>
</reference>
<dbReference type="InterPro" id="IPR000524">
    <property type="entry name" value="Tscrpt_reg_HTH_GntR"/>
</dbReference>
<dbReference type="SMART" id="SM00345">
    <property type="entry name" value="HTH_GNTR"/>
    <property type="match status" value="1"/>
</dbReference>
<dbReference type="Gene3D" id="1.20.120.530">
    <property type="entry name" value="GntR ligand-binding domain-like"/>
    <property type="match status" value="1"/>
</dbReference>
<keyword evidence="2" id="KW-0238">DNA-binding</keyword>
<dbReference type="InterPro" id="IPR011711">
    <property type="entry name" value="GntR_C"/>
</dbReference>
<name>A0ABX2KRB7_9PROT</name>
<dbReference type="EMBL" id="WHOS01000040">
    <property type="protein sequence ID" value="NUB02409.1"/>
    <property type="molecule type" value="Genomic_DNA"/>
</dbReference>
<dbReference type="InterPro" id="IPR036390">
    <property type="entry name" value="WH_DNA-bd_sf"/>
</dbReference>
<dbReference type="SMART" id="SM00895">
    <property type="entry name" value="FCD"/>
    <property type="match status" value="1"/>
</dbReference>
<evidence type="ECO:0000256" key="1">
    <source>
        <dbReference type="ARBA" id="ARBA00023015"/>
    </source>
</evidence>
<gene>
    <name evidence="6" type="ORF">GBZ48_24495</name>
</gene>
<accession>A0ABX2KRB7</accession>
<dbReference type="Gene3D" id="1.10.10.10">
    <property type="entry name" value="Winged helix-like DNA-binding domain superfamily/Winged helix DNA-binding domain"/>
    <property type="match status" value="1"/>
</dbReference>
<dbReference type="Pfam" id="PF07729">
    <property type="entry name" value="FCD"/>
    <property type="match status" value="1"/>
</dbReference>
<dbReference type="PRINTS" id="PR00035">
    <property type="entry name" value="HTHGNTR"/>
</dbReference>
<dbReference type="PROSITE" id="PS50949">
    <property type="entry name" value="HTH_GNTR"/>
    <property type="match status" value="1"/>
</dbReference>
<keyword evidence="1" id="KW-0805">Transcription regulation</keyword>
<organism evidence="6 7">
    <name type="scientific">Azospirillum melinis</name>
    <dbReference type="NCBI Taxonomy" id="328839"/>
    <lineage>
        <taxon>Bacteria</taxon>
        <taxon>Pseudomonadati</taxon>
        <taxon>Pseudomonadota</taxon>
        <taxon>Alphaproteobacteria</taxon>
        <taxon>Rhodospirillales</taxon>
        <taxon>Azospirillaceae</taxon>
        <taxon>Azospirillum</taxon>
    </lineage>
</organism>
<evidence type="ECO:0000256" key="3">
    <source>
        <dbReference type="ARBA" id="ARBA00023163"/>
    </source>
</evidence>
<evidence type="ECO:0000313" key="6">
    <source>
        <dbReference type="EMBL" id="NUB02409.1"/>
    </source>
</evidence>
<dbReference type="InterPro" id="IPR036388">
    <property type="entry name" value="WH-like_DNA-bd_sf"/>
</dbReference>
<dbReference type="CDD" id="cd07377">
    <property type="entry name" value="WHTH_GntR"/>
    <property type="match status" value="1"/>
</dbReference>
<evidence type="ECO:0000259" key="5">
    <source>
        <dbReference type="PROSITE" id="PS50949"/>
    </source>
</evidence>
<feature type="region of interest" description="Disordered" evidence="4">
    <location>
        <begin position="1"/>
        <end position="39"/>
    </location>
</feature>
<evidence type="ECO:0000256" key="4">
    <source>
        <dbReference type="SAM" id="MobiDB-lite"/>
    </source>
</evidence>
<comment type="caution">
    <text evidence="6">The sequence shown here is derived from an EMBL/GenBank/DDBJ whole genome shotgun (WGS) entry which is preliminary data.</text>
</comment>
<dbReference type="Pfam" id="PF00392">
    <property type="entry name" value="GntR"/>
    <property type="match status" value="1"/>
</dbReference>
<protein>
    <submittedName>
        <fullName evidence="6">FCD domain-containing protein</fullName>
    </submittedName>
</protein>
<dbReference type="RefSeq" id="WP_174473404.1">
    <property type="nucleotide sequence ID" value="NZ_JAGINN010000004.1"/>
</dbReference>
<dbReference type="PANTHER" id="PTHR43537">
    <property type="entry name" value="TRANSCRIPTIONAL REGULATOR, GNTR FAMILY"/>
    <property type="match status" value="1"/>
</dbReference>
<keyword evidence="7" id="KW-1185">Reference proteome</keyword>
<feature type="domain" description="HTH gntR-type" evidence="5">
    <location>
        <begin position="43"/>
        <end position="110"/>
    </location>
</feature>
<keyword evidence="3" id="KW-0804">Transcription</keyword>
<proteinExistence type="predicted"/>